<sequence length="169" mass="19566">MVAKTKRTIWRPFIGEGVPLRKNETNHFAWRLRRYLEERIVGLCVESISFVLHEGTPVLQAYVKTERRRTHNHRRLLAGHVDEGKMVEVFEGVGGPEVRLFVNDFHIATWMIECDRFTTGMLDTNFEEFAQVSLLAIIGTWDLHNVTICCSRWGEKKGKTIECCVSDTE</sequence>
<accession>A0A0F9DC67</accession>
<proteinExistence type="predicted"/>
<name>A0A0F9DC67_9ZZZZ</name>
<reference evidence="1" key="1">
    <citation type="journal article" date="2015" name="Nature">
        <title>Complex archaea that bridge the gap between prokaryotes and eukaryotes.</title>
        <authorList>
            <person name="Spang A."/>
            <person name="Saw J.H."/>
            <person name="Jorgensen S.L."/>
            <person name="Zaremba-Niedzwiedzka K."/>
            <person name="Martijn J."/>
            <person name="Lind A.E."/>
            <person name="van Eijk R."/>
            <person name="Schleper C."/>
            <person name="Guy L."/>
            <person name="Ettema T.J."/>
        </authorList>
    </citation>
    <scope>NUCLEOTIDE SEQUENCE</scope>
</reference>
<evidence type="ECO:0000313" key="1">
    <source>
        <dbReference type="EMBL" id="KKL59298.1"/>
    </source>
</evidence>
<dbReference type="AlphaFoldDB" id="A0A0F9DC67"/>
<gene>
    <name evidence="1" type="ORF">LCGC14_2216750</name>
</gene>
<organism evidence="1">
    <name type="scientific">marine sediment metagenome</name>
    <dbReference type="NCBI Taxonomy" id="412755"/>
    <lineage>
        <taxon>unclassified sequences</taxon>
        <taxon>metagenomes</taxon>
        <taxon>ecological metagenomes</taxon>
    </lineage>
</organism>
<protein>
    <submittedName>
        <fullName evidence="1">Uncharacterized protein</fullName>
    </submittedName>
</protein>
<comment type="caution">
    <text evidence="1">The sequence shown here is derived from an EMBL/GenBank/DDBJ whole genome shotgun (WGS) entry which is preliminary data.</text>
</comment>
<dbReference type="EMBL" id="LAZR01029536">
    <property type="protein sequence ID" value="KKL59298.1"/>
    <property type="molecule type" value="Genomic_DNA"/>
</dbReference>